<evidence type="ECO:0000313" key="3">
    <source>
        <dbReference type="Proteomes" id="UP000001471"/>
    </source>
</evidence>
<name>B2W4Y8_PYRTR</name>
<gene>
    <name evidence="2" type="ORF">PTRG_04688</name>
</gene>
<feature type="region of interest" description="Disordered" evidence="1">
    <location>
        <begin position="16"/>
        <end position="56"/>
    </location>
</feature>
<dbReference type="Proteomes" id="UP000001471">
    <property type="component" value="Unassembled WGS sequence"/>
</dbReference>
<sequence length="56" mass="6206">MSLGCLRAYLHTLNTNQASSPLKTKKALSDDPNYPRNHHHHSTRLPTALTPTDVAL</sequence>
<proteinExistence type="predicted"/>
<evidence type="ECO:0000256" key="1">
    <source>
        <dbReference type="SAM" id="MobiDB-lite"/>
    </source>
</evidence>
<organism evidence="2 3">
    <name type="scientific">Pyrenophora tritici-repentis (strain Pt-1C-BFP)</name>
    <name type="common">Wheat tan spot fungus</name>
    <name type="synonym">Drechslera tritici-repentis</name>
    <dbReference type="NCBI Taxonomy" id="426418"/>
    <lineage>
        <taxon>Eukaryota</taxon>
        <taxon>Fungi</taxon>
        <taxon>Dikarya</taxon>
        <taxon>Ascomycota</taxon>
        <taxon>Pezizomycotina</taxon>
        <taxon>Dothideomycetes</taxon>
        <taxon>Pleosporomycetidae</taxon>
        <taxon>Pleosporales</taxon>
        <taxon>Pleosporineae</taxon>
        <taxon>Pleosporaceae</taxon>
        <taxon>Pyrenophora</taxon>
    </lineage>
</organism>
<protein>
    <submittedName>
        <fullName evidence="2">Uncharacterized protein</fullName>
    </submittedName>
</protein>
<dbReference type="AlphaFoldDB" id="B2W4Y8"/>
<reference evidence="3" key="1">
    <citation type="journal article" date="2013" name="G3 (Bethesda)">
        <title>Comparative genomics of a plant-pathogenic fungus, Pyrenophora tritici-repentis, reveals transduplication and the impact of repeat elements on pathogenicity and population divergence.</title>
        <authorList>
            <person name="Manning V.A."/>
            <person name="Pandelova I."/>
            <person name="Dhillon B."/>
            <person name="Wilhelm L.J."/>
            <person name="Goodwin S.B."/>
            <person name="Berlin A.M."/>
            <person name="Figueroa M."/>
            <person name="Freitag M."/>
            <person name="Hane J.K."/>
            <person name="Henrissat B."/>
            <person name="Holman W.H."/>
            <person name="Kodira C.D."/>
            <person name="Martin J."/>
            <person name="Oliver R.P."/>
            <person name="Robbertse B."/>
            <person name="Schackwitz W."/>
            <person name="Schwartz D.C."/>
            <person name="Spatafora J.W."/>
            <person name="Turgeon B.G."/>
            <person name="Yandava C."/>
            <person name="Young S."/>
            <person name="Zhou S."/>
            <person name="Zeng Q."/>
            <person name="Grigoriev I.V."/>
            <person name="Ma L.-J."/>
            <person name="Ciuffetti L.M."/>
        </authorList>
    </citation>
    <scope>NUCLEOTIDE SEQUENCE [LARGE SCALE GENOMIC DNA]</scope>
    <source>
        <strain evidence="3">Pt-1C-BFP</strain>
    </source>
</reference>
<evidence type="ECO:0000313" key="2">
    <source>
        <dbReference type="EMBL" id="EDU47595.1"/>
    </source>
</evidence>
<dbReference type="InParanoid" id="B2W4Y8"/>
<accession>B2W4Y8</accession>
<dbReference type="HOGENOM" id="CLU_3015280_0_0_1"/>
<dbReference type="EMBL" id="DS231618">
    <property type="protein sequence ID" value="EDU47595.1"/>
    <property type="molecule type" value="Genomic_DNA"/>
</dbReference>